<evidence type="ECO:0000313" key="1">
    <source>
        <dbReference type="EMBL" id="AWR96033.1"/>
    </source>
</evidence>
<accession>A0A2U9IJ26</accession>
<organism evidence="1 2">
    <name type="scientific">Acidianus brierleyi</name>
    <dbReference type="NCBI Taxonomy" id="41673"/>
    <lineage>
        <taxon>Archaea</taxon>
        <taxon>Thermoproteota</taxon>
        <taxon>Thermoprotei</taxon>
        <taxon>Sulfolobales</taxon>
        <taxon>Sulfolobaceae</taxon>
        <taxon>Acidianus</taxon>
    </lineage>
</organism>
<dbReference type="RefSeq" id="WP_110271911.1">
    <property type="nucleotide sequence ID" value="NZ_CP029289.2"/>
</dbReference>
<sequence length="91" mass="10816">MIGKWDVMIAGIKDKELLIVKRGQCPDEIEIDGKQYSIRHYEPEKYIDIAVNNEEEFRKYKTIYFVKTYMRKLLDRLASEEVSRISNDNPS</sequence>
<keyword evidence="2" id="KW-1185">Reference proteome</keyword>
<dbReference type="GeneID" id="36833045"/>
<dbReference type="EMBL" id="CP029289">
    <property type="protein sequence ID" value="AWR96033.1"/>
    <property type="molecule type" value="Genomic_DNA"/>
</dbReference>
<name>A0A2U9IJ26_9CREN</name>
<proteinExistence type="predicted"/>
<dbReference type="OrthoDB" id="36437at2157"/>
<protein>
    <submittedName>
        <fullName evidence="1">Uncharacterized protein</fullName>
    </submittedName>
</protein>
<dbReference type="KEGG" id="abri:DFR85_12775"/>
<evidence type="ECO:0000313" key="2">
    <source>
        <dbReference type="Proteomes" id="UP000248044"/>
    </source>
</evidence>
<dbReference type="AlphaFoldDB" id="A0A2U9IJ26"/>
<reference evidence="1 2" key="1">
    <citation type="submission" date="2018-05" db="EMBL/GenBank/DDBJ databases">
        <title>Complete Genome Sequences of Extremely Thermoacidophilic, Metal-Mobilizing Type-Strain Members of the Archaeal Family Sulfolobaceae: Acidianus brierleyi DSM-1651T, Acidianus sulfidivorans DSM-18786T, Metallosphaera hakonensis DSM-7519T, and Metallosphaera prunae DSM-10039T.</title>
        <authorList>
            <person name="Counts J.A."/>
            <person name="Kelly R.M."/>
        </authorList>
    </citation>
    <scope>NUCLEOTIDE SEQUENCE [LARGE SCALE GENOMIC DNA]</scope>
    <source>
        <strain evidence="1 2">DSM 1651</strain>
    </source>
</reference>
<gene>
    <name evidence="1" type="ORF">DFR85_12775</name>
</gene>
<dbReference type="Proteomes" id="UP000248044">
    <property type="component" value="Chromosome"/>
</dbReference>